<feature type="region of interest" description="Disordered" evidence="1">
    <location>
        <begin position="1"/>
        <end position="23"/>
    </location>
</feature>
<name>A0A0R3MD83_9BRAD</name>
<evidence type="ECO:0000256" key="1">
    <source>
        <dbReference type="SAM" id="MobiDB-lite"/>
    </source>
</evidence>
<comment type="caution">
    <text evidence="2">The sequence shown here is derived from an EMBL/GenBank/DDBJ whole genome shotgun (WGS) entry which is preliminary data.</text>
</comment>
<dbReference type="EMBL" id="LLYB01000108">
    <property type="protein sequence ID" value="KRR18306.1"/>
    <property type="molecule type" value="Genomic_DNA"/>
</dbReference>
<reference evidence="2 3" key="1">
    <citation type="submission" date="2014-03" db="EMBL/GenBank/DDBJ databases">
        <title>Bradyrhizobium valentinum sp. nov., isolated from effective nodules of Lupinus mariae-josephae, a lupine endemic of basic-lime soils in Eastern Spain.</title>
        <authorList>
            <person name="Duran D."/>
            <person name="Rey L."/>
            <person name="Navarro A."/>
            <person name="Busquets A."/>
            <person name="Imperial J."/>
            <person name="Ruiz-Argueso T."/>
        </authorList>
    </citation>
    <scope>NUCLEOTIDE SEQUENCE [LARGE SCALE GENOMIC DNA]</scope>
    <source>
        <strain evidence="2 3">CCBAU 23086</strain>
    </source>
</reference>
<dbReference type="AlphaFoldDB" id="A0A0R3MD83"/>
<dbReference type="OrthoDB" id="8265523at2"/>
<gene>
    <name evidence="2" type="ORF">CQ14_40270</name>
</gene>
<evidence type="ECO:0000313" key="3">
    <source>
        <dbReference type="Proteomes" id="UP000051660"/>
    </source>
</evidence>
<accession>A0A0R3MD83</accession>
<protein>
    <submittedName>
        <fullName evidence="2">Uncharacterized protein</fullName>
    </submittedName>
</protein>
<sequence>MRKPLLSIDEPVPTNATRADRPPIGGFATIVDGHFKSEFDTVEAAEAIGRKLKSAYPFLQIQIYDATTKVRTLLS</sequence>
<evidence type="ECO:0000313" key="2">
    <source>
        <dbReference type="EMBL" id="KRR18306.1"/>
    </source>
</evidence>
<dbReference type="Proteomes" id="UP000051660">
    <property type="component" value="Unassembled WGS sequence"/>
</dbReference>
<organism evidence="2 3">
    <name type="scientific">Bradyrhizobium lablabi</name>
    <dbReference type="NCBI Taxonomy" id="722472"/>
    <lineage>
        <taxon>Bacteria</taxon>
        <taxon>Pseudomonadati</taxon>
        <taxon>Pseudomonadota</taxon>
        <taxon>Alphaproteobacteria</taxon>
        <taxon>Hyphomicrobiales</taxon>
        <taxon>Nitrobacteraceae</taxon>
        <taxon>Bradyrhizobium</taxon>
    </lineage>
</organism>
<proteinExistence type="predicted"/>